<dbReference type="AlphaFoldDB" id="A0A2U9IRF6"/>
<dbReference type="GeneID" id="36833943"/>
<dbReference type="CDD" id="cd05403">
    <property type="entry name" value="NT_KNTase_like"/>
    <property type="match status" value="1"/>
</dbReference>
<name>A0A2U9IRF6_9CREN</name>
<dbReference type="EMBL" id="CP029287">
    <property type="protein sequence ID" value="AWR98566.1"/>
    <property type="molecule type" value="Genomic_DNA"/>
</dbReference>
<dbReference type="RefSeq" id="WP_054837359.1">
    <property type="nucleotide sequence ID" value="NZ_BBBA01000048.1"/>
</dbReference>
<dbReference type="InterPro" id="IPR002934">
    <property type="entry name" value="Polymerase_NTP_transf_dom"/>
</dbReference>
<reference evidence="2" key="1">
    <citation type="submission" date="2018-05" db="EMBL/GenBank/DDBJ databases">
        <title>Complete Genome Sequences of Extremely Thermoacidophilic, Metal-Mobilizing Type-Strain Members of the Archaeal Family Sulfolobaceae: Acidianus brierleyi DSM-1651T, Acidianus sulfidivorans DSM-18786T, Metallosphaera hakonensis DSM-7519T, and Metallosphaera prunae DSM-10039T.</title>
        <authorList>
            <person name="Counts J.A."/>
            <person name="Kelly R.M."/>
        </authorList>
    </citation>
    <scope>NUCLEOTIDE SEQUENCE [LARGE SCALE GENOMIC DNA]</scope>
    <source>
        <strain evidence="2">HO1-1</strain>
    </source>
</reference>
<dbReference type="GO" id="GO:0016779">
    <property type="term" value="F:nucleotidyltransferase activity"/>
    <property type="evidence" value="ECO:0007669"/>
    <property type="project" value="InterPro"/>
</dbReference>
<evidence type="ECO:0000259" key="1">
    <source>
        <dbReference type="Pfam" id="PF01909"/>
    </source>
</evidence>
<protein>
    <recommendedName>
        <fullName evidence="1">Polymerase nucleotidyl transferase domain-containing protein</fullName>
    </recommendedName>
</protein>
<keyword evidence="3" id="KW-1185">Reference proteome</keyword>
<dbReference type="OrthoDB" id="9287at2157"/>
<evidence type="ECO:0000313" key="3">
    <source>
        <dbReference type="Proteomes" id="UP000247586"/>
    </source>
</evidence>
<gene>
    <name evidence="2" type="ORF">DFR87_01335</name>
</gene>
<feature type="domain" description="Polymerase nucleotidyl transferase" evidence="1">
    <location>
        <begin position="9"/>
        <end position="43"/>
    </location>
</feature>
<dbReference type="KEGG" id="mhk:DFR87_01335"/>
<dbReference type="PANTHER" id="PTHR33933">
    <property type="entry name" value="NUCLEOTIDYLTRANSFERASE"/>
    <property type="match status" value="1"/>
</dbReference>
<dbReference type="InterPro" id="IPR052548">
    <property type="entry name" value="Type_VII_TA_antitoxin"/>
</dbReference>
<evidence type="ECO:0000313" key="2">
    <source>
        <dbReference type="EMBL" id="AWR98566.1"/>
    </source>
</evidence>
<dbReference type="InterPro" id="IPR043519">
    <property type="entry name" value="NT_sf"/>
</dbReference>
<proteinExistence type="predicted"/>
<accession>A0A2U9IRF6</accession>
<dbReference type="Gene3D" id="3.30.460.10">
    <property type="entry name" value="Beta Polymerase, domain 2"/>
    <property type="match status" value="1"/>
</dbReference>
<dbReference type="PANTHER" id="PTHR33933:SF1">
    <property type="entry name" value="PROTEIN ADENYLYLTRANSFERASE MNTA-RELATED"/>
    <property type="match status" value="1"/>
</dbReference>
<dbReference type="Proteomes" id="UP000247586">
    <property type="component" value="Chromosome"/>
</dbReference>
<sequence>MVDLCNKYSRLSPKAVILFGSYARGDYTNESDIDVLVVSDFLPRDPREGFGTVFDPKEPKIEPVALNTEVFIRKLRNGSTFILEIIEDGKILCGDEKFISEMGKIYAEVRKRFRRVGKTWMWE</sequence>
<dbReference type="Pfam" id="PF01909">
    <property type="entry name" value="NTP_transf_2"/>
    <property type="match status" value="1"/>
</dbReference>
<organism evidence="2 3">
    <name type="scientific">Metallosphaera hakonensis JCM 8857 = DSM 7519</name>
    <dbReference type="NCBI Taxonomy" id="1293036"/>
    <lineage>
        <taxon>Archaea</taxon>
        <taxon>Thermoproteota</taxon>
        <taxon>Thermoprotei</taxon>
        <taxon>Sulfolobales</taxon>
        <taxon>Sulfolobaceae</taxon>
        <taxon>Metallosphaera</taxon>
    </lineage>
</organism>
<dbReference type="SUPFAM" id="SSF81301">
    <property type="entry name" value="Nucleotidyltransferase"/>
    <property type="match status" value="1"/>
</dbReference>